<protein>
    <submittedName>
        <fullName evidence="1">Uncharacterized protein</fullName>
    </submittedName>
</protein>
<reference evidence="1 2" key="1">
    <citation type="journal article" date="2021" name="Elife">
        <title>Chloroplast acquisition without the gene transfer in kleptoplastic sea slugs, Plakobranchus ocellatus.</title>
        <authorList>
            <person name="Maeda T."/>
            <person name="Takahashi S."/>
            <person name="Yoshida T."/>
            <person name="Shimamura S."/>
            <person name="Takaki Y."/>
            <person name="Nagai Y."/>
            <person name="Toyoda A."/>
            <person name="Suzuki Y."/>
            <person name="Arimoto A."/>
            <person name="Ishii H."/>
            <person name="Satoh N."/>
            <person name="Nishiyama T."/>
            <person name="Hasebe M."/>
            <person name="Maruyama T."/>
            <person name="Minagawa J."/>
            <person name="Obokata J."/>
            <person name="Shigenobu S."/>
        </authorList>
    </citation>
    <scope>NUCLEOTIDE SEQUENCE [LARGE SCALE GENOMIC DNA]</scope>
</reference>
<organism evidence="1 2">
    <name type="scientific">Plakobranchus ocellatus</name>
    <dbReference type="NCBI Taxonomy" id="259542"/>
    <lineage>
        <taxon>Eukaryota</taxon>
        <taxon>Metazoa</taxon>
        <taxon>Spiralia</taxon>
        <taxon>Lophotrochozoa</taxon>
        <taxon>Mollusca</taxon>
        <taxon>Gastropoda</taxon>
        <taxon>Heterobranchia</taxon>
        <taxon>Euthyneura</taxon>
        <taxon>Panpulmonata</taxon>
        <taxon>Sacoglossa</taxon>
        <taxon>Placobranchoidea</taxon>
        <taxon>Plakobranchidae</taxon>
        <taxon>Plakobranchus</taxon>
    </lineage>
</organism>
<keyword evidence="2" id="KW-1185">Reference proteome</keyword>
<dbReference type="Proteomes" id="UP000735302">
    <property type="component" value="Unassembled WGS sequence"/>
</dbReference>
<dbReference type="EMBL" id="BLXT01005617">
    <property type="protein sequence ID" value="GFO24541.1"/>
    <property type="molecule type" value="Genomic_DNA"/>
</dbReference>
<gene>
    <name evidence="1" type="ORF">PoB_005104600</name>
</gene>
<accession>A0AAV4BZH4</accession>
<name>A0AAV4BZH4_9GAST</name>
<sequence length="153" mass="17819">MFQSDDFKLHRLLSEVKKILPIYCQNFMEEVPPVEKMSSLHQDVDDDTKWKDVLDVLIGICAYETLESMKPQEIDSFLGRWREWYRAAIKQIFKRVEVTSPVLKAIQDLNHINIIDKTASLSSGGILFRNFNYEAVRVCQHPVGRRTMEISAD</sequence>
<evidence type="ECO:0000313" key="2">
    <source>
        <dbReference type="Proteomes" id="UP000735302"/>
    </source>
</evidence>
<dbReference type="AlphaFoldDB" id="A0AAV4BZH4"/>
<proteinExistence type="predicted"/>
<evidence type="ECO:0000313" key="1">
    <source>
        <dbReference type="EMBL" id="GFO24541.1"/>
    </source>
</evidence>
<comment type="caution">
    <text evidence="1">The sequence shown here is derived from an EMBL/GenBank/DDBJ whole genome shotgun (WGS) entry which is preliminary data.</text>
</comment>